<keyword evidence="1" id="KW-0472">Membrane</keyword>
<evidence type="ECO:0008006" key="4">
    <source>
        <dbReference type="Google" id="ProtNLM"/>
    </source>
</evidence>
<keyword evidence="3" id="KW-1185">Reference proteome</keyword>
<evidence type="ECO:0000256" key="1">
    <source>
        <dbReference type="SAM" id="Phobius"/>
    </source>
</evidence>
<feature type="transmembrane region" description="Helical" evidence="1">
    <location>
        <begin position="21"/>
        <end position="44"/>
    </location>
</feature>
<gene>
    <name evidence="2" type="ORF">IF188_14320</name>
</gene>
<name>A0ABR8NQE9_9MICO</name>
<evidence type="ECO:0000313" key="2">
    <source>
        <dbReference type="EMBL" id="MBD3942870.1"/>
    </source>
</evidence>
<dbReference type="Proteomes" id="UP000598426">
    <property type="component" value="Unassembled WGS sequence"/>
</dbReference>
<proteinExistence type="predicted"/>
<evidence type="ECO:0000313" key="3">
    <source>
        <dbReference type="Proteomes" id="UP000598426"/>
    </source>
</evidence>
<dbReference type="NCBIfam" id="NF041390">
    <property type="entry name" value="TadE_Rv3655c"/>
    <property type="match status" value="1"/>
</dbReference>
<protein>
    <recommendedName>
        <fullName evidence="4">TadE family protein</fullName>
    </recommendedName>
</protein>
<keyword evidence="1" id="KW-0812">Transmembrane</keyword>
<reference evidence="2 3" key="1">
    <citation type="submission" date="2020-09" db="EMBL/GenBank/DDBJ databases">
        <title>Isolation and identification of active actinomycetes.</title>
        <authorList>
            <person name="Li X."/>
        </authorList>
    </citation>
    <scope>NUCLEOTIDE SEQUENCE [LARGE SCALE GENOMIC DNA]</scope>
    <source>
        <strain evidence="2 3">NEAU-LLC</strain>
    </source>
</reference>
<dbReference type="InterPro" id="IPR049790">
    <property type="entry name" value="Rv3655c/TadE"/>
</dbReference>
<sequence>MMRARLGGDRRRGSDDDQGSVVAEFAIALPAIAVVLAVGVGALAGASRQVRLQDAVADAARLSARGEQTSRVTGAVTAAVAEASVDISSRGDLVCVTASAPALLGLRVNATGCALAGGL</sequence>
<keyword evidence="1" id="KW-1133">Transmembrane helix</keyword>
<organism evidence="2 3">
    <name type="scientific">Microbacterium helvum</name>
    <dbReference type="NCBI Taxonomy" id="2773713"/>
    <lineage>
        <taxon>Bacteria</taxon>
        <taxon>Bacillati</taxon>
        <taxon>Actinomycetota</taxon>
        <taxon>Actinomycetes</taxon>
        <taxon>Micrococcales</taxon>
        <taxon>Microbacteriaceae</taxon>
        <taxon>Microbacterium</taxon>
    </lineage>
</organism>
<dbReference type="EMBL" id="JACXZS010000009">
    <property type="protein sequence ID" value="MBD3942870.1"/>
    <property type="molecule type" value="Genomic_DNA"/>
</dbReference>
<accession>A0ABR8NQE9</accession>
<comment type="caution">
    <text evidence="2">The sequence shown here is derived from an EMBL/GenBank/DDBJ whole genome shotgun (WGS) entry which is preliminary data.</text>
</comment>